<sequence>MAVASLGEGRKLTYFWLKSLTYIFVSLLAGALFGLVISLMVHVGAFLVPDHVQGILFSVILGVYLLKSVGIVQVPHPQRKWQVPPSWVDRSPFLNMTIWGSILGAGVFTYIPYVSFWLMYVYIGLFLTPFVGFWLGLLFGFVRAFSSVMYAAKLKSTRDHDHVFKHLFGKQKAFEFYHLIGLTSLLIYVLAPPL</sequence>
<feature type="transmembrane region" description="Helical" evidence="1">
    <location>
        <begin position="93"/>
        <end position="113"/>
    </location>
</feature>
<dbReference type="Proteomes" id="UP000248214">
    <property type="component" value="Unassembled WGS sequence"/>
</dbReference>
<evidence type="ECO:0000313" key="2">
    <source>
        <dbReference type="EMBL" id="PYZ94982.1"/>
    </source>
</evidence>
<dbReference type="AlphaFoldDB" id="A0A323TIM8"/>
<name>A0A323TIM8_9BACI</name>
<evidence type="ECO:0000313" key="3">
    <source>
        <dbReference type="Proteomes" id="UP000248214"/>
    </source>
</evidence>
<organism evidence="2 3">
    <name type="scientific">Salipaludibacillus keqinensis</name>
    <dbReference type="NCBI Taxonomy" id="2045207"/>
    <lineage>
        <taxon>Bacteria</taxon>
        <taxon>Bacillati</taxon>
        <taxon>Bacillota</taxon>
        <taxon>Bacilli</taxon>
        <taxon>Bacillales</taxon>
        <taxon>Bacillaceae</taxon>
    </lineage>
</organism>
<comment type="caution">
    <text evidence="2">The sequence shown here is derived from an EMBL/GenBank/DDBJ whole genome shotgun (WGS) entry which is preliminary data.</text>
</comment>
<feature type="transmembrane region" description="Helical" evidence="1">
    <location>
        <begin position="20"/>
        <end position="48"/>
    </location>
</feature>
<feature type="transmembrane region" description="Helical" evidence="1">
    <location>
        <begin position="119"/>
        <end position="152"/>
    </location>
</feature>
<keyword evidence="1" id="KW-1133">Transmembrane helix</keyword>
<protein>
    <submittedName>
        <fullName evidence="2">Uncharacterized protein</fullName>
    </submittedName>
</protein>
<keyword evidence="1" id="KW-0472">Membrane</keyword>
<proteinExistence type="predicted"/>
<keyword evidence="1" id="KW-0812">Transmembrane</keyword>
<feature type="transmembrane region" description="Helical" evidence="1">
    <location>
        <begin position="54"/>
        <end position="72"/>
    </location>
</feature>
<reference evidence="2 3" key="1">
    <citation type="submission" date="2017-10" db="EMBL/GenBank/DDBJ databases">
        <title>Bacillus sp. nov., a halophilic bacterium isolated from a Keqin Lake.</title>
        <authorList>
            <person name="Wang H."/>
        </authorList>
    </citation>
    <scope>NUCLEOTIDE SEQUENCE [LARGE SCALE GENOMIC DNA]</scope>
    <source>
        <strain evidence="2 3">KQ-12</strain>
    </source>
</reference>
<evidence type="ECO:0000256" key="1">
    <source>
        <dbReference type="SAM" id="Phobius"/>
    </source>
</evidence>
<feature type="transmembrane region" description="Helical" evidence="1">
    <location>
        <begin position="173"/>
        <end position="191"/>
    </location>
</feature>
<gene>
    <name evidence="2" type="ORF">CR194_05555</name>
</gene>
<dbReference type="EMBL" id="PDOD01000001">
    <property type="protein sequence ID" value="PYZ94982.1"/>
    <property type="molecule type" value="Genomic_DNA"/>
</dbReference>
<accession>A0A323TIM8</accession>
<keyword evidence="3" id="KW-1185">Reference proteome</keyword>